<dbReference type="EMBL" id="JRMW01000002">
    <property type="protein sequence ID" value="KGF06198.1"/>
    <property type="molecule type" value="Genomic_DNA"/>
</dbReference>
<keyword evidence="1" id="KW-0813">Transport</keyword>
<dbReference type="PANTHER" id="PTHR42788:SF13">
    <property type="entry name" value="ALIPHATIC SULFONATES IMPORT ATP-BINDING PROTEIN SSUB"/>
    <property type="match status" value="1"/>
</dbReference>
<dbReference type="RefSeq" id="WP_037325868.1">
    <property type="nucleotide sequence ID" value="NZ_JRMW01000002.1"/>
</dbReference>
<dbReference type="InterPro" id="IPR017871">
    <property type="entry name" value="ABC_transporter-like_CS"/>
</dbReference>
<dbReference type="InterPro" id="IPR027417">
    <property type="entry name" value="P-loop_NTPase"/>
</dbReference>
<evidence type="ECO:0000256" key="3">
    <source>
        <dbReference type="ARBA" id="ARBA00022840"/>
    </source>
</evidence>
<dbReference type="Proteomes" id="UP000029579">
    <property type="component" value="Unassembled WGS sequence"/>
</dbReference>
<dbReference type="SUPFAM" id="SSF52540">
    <property type="entry name" value="P-loop containing nucleoside triphosphate hydrolases"/>
    <property type="match status" value="1"/>
</dbReference>
<evidence type="ECO:0000313" key="5">
    <source>
        <dbReference type="EMBL" id="KGF06198.1"/>
    </source>
</evidence>
<dbReference type="GO" id="GO:0016887">
    <property type="term" value="F:ATP hydrolysis activity"/>
    <property type="evidence" value="ECO:0007669"/>
    <property type="project" value="InterPro"/>
</dbReference>
<dbReference type="OrthoDB" id="9801958at2"/>
<dbReference type="eggNOG" id="COG1116">
    <property type="taxonomic scope" value="Bacteria"/>
</dbReference>
<sequence length="258" mass="29258">MEQQKLGETVLSIKNLSKTYVSKDGKTKNHVLDDISFDVYKNEFLVIFGPGQNGKTTLLKCLAGLEEKSQGDIRFKDGEVTGPNPALGFVYQSIALFPWLTVKGNVEFGPKVRGVKAEEIPITSQKYIDLVGLSGFENRYPSQLSGGMKQRVGIARAYANNPEILFMDEPFSALDAQTRYLMSDELQKIWQKEKRTVVFVTNNIEEAIFLADRIILLSNSPAKIKKEYKITLPHPRDYVDEEFLKLREEITQNMDKVL</sequence>
<keyword evidence="2" id="KW-0547">Nucleotide-binding</keyword>
<name>A0A095X8N4_9FIRM</name>
<evidence type="ECO:0000256" key="2">
    <source>
        <dbReference type="ARBA" id="ARBA00022741"/>
    </source>
</evidence>
<dbReference type="InterPro" id="IPR003439">
    <property type="entry name" value="ABC_transporter-like_ATP-bd"/>
</dbReference>
<reference evidence="5 6" key="1">
    <citation type="submission" date="2014-07" db="EMBL/GenBank/DDBJ databases">
        <authorList>
            <person name="McCorrison J."/>
            <person name="Sanka R."/>
            <person name="Torralba M."/>
            <person name="Gillis M."/>
            <person name="Haft D.H."/>
            <person name="Methe B."/>
            <person name="Sutton G."/>
            <person name="Nelson K.E."/>
        </authorList>
    </citation>
    <scope>NUCLEOTIDE SEQUENCE [LARGE SCALE GENOMIC DNA]</scope>
    <source>
        <strain evidence="5 6">S7-1-13</strain>
    </source>
</reference>
<dbReference type="Pfam" id="PF00005">
    <property type="entry name" value="ABC_tran"/>
    <property type="match status" value="1"/>
</dbReference>
<dbReference type="PROSITE" id="PS50893">
    <property type="entry name" value="ABC_TRANSPORTER_2"/>
    <property type="match status" value="1"/>
</dbReference>
<evidence type="ECO:0000256" key="1">
    <source>
        <dbReference type="ARBA" id="ARBA00022448"/>
    </source>
</evidence>
<evidence type="ECO:0000313" key="6">
    <source>
        <dbReference type="Proteomes" id="UP000029579"/>
    </source>
</evidence>
<dbReference type="InterPro" id="IPR003593">
    <property type="entry name" value="AAA+_ATPase"/>
</dbReference>
<dbReference type="SMART" id="SM00382">
    <property type="entry name" value="AAA"/>
    <property type="match status" value="1"/>
</dbReference>
<dbReference type="PROSITE" id="PS00211">
    <property type="entry name" value="ABC_TRANSPORTER_1"/>
    <property type="match status" value="1"/>
</dbReference>
<dbReference type="CDD" id="cd03293">
    <property type="entry name" value="ABC_NrtD_SsuB_transporters"/>
    <property type="match status" value="1"/>
</dbReference>
<accession>A0A095X8N4</accession>
<dbReference type="AlphaFoldDB" id="A0A095X8N4"/>
<gene>
    <name evidence="5" type="ORF">HMPREF1630_00030</name>
</gene>
<dbReference type="InterPro" id="IPR050166">
    <property type="entry name" value="ABC_transporter_ATP-bind"/>
</dbReference>
<dbReference type="GO" id="GO:0005524">
    <property type="term" value="F:ATP binding"/>
    <property type="evidence" value="ECO:0007669"/>
    <property type="project" value="UniProtKB-KW"/>
</dbReference>
<dbReference type="PANTHER" id="PTHR42788">
    <property type="entry name" value="TAURINE IMPORT ATP-BINDING PROTEIN-RELATED"/>
    <property type="match status" value="1"/>
</dbReference>
<organism evidence="5 6">
    <name type="scientific">Anaerococcus lactolyticus S7-1-13</name>
    <dbReference type="NCBI Taxonomy" id="1284686"/>
    <lineage>
        <taxon>Bacteria</taxon>
        <taxon>Bacillati</taxon>
        <taxon>Bacillota</taxon>
        <taxon>Tissierellia</taxon>
        <taxon>Tissierellales</taxon>
        <taxon>Peptoniphilaceae</taxon>
        <taxon>Anaerococcus</taxon>
    </lineage>
</organism>
<dbReference type="Gene3D" id="3.40.50.300">
    <property type="entry name" value="P-loop containing nucleotide triphosphate hydrolases"/>
    <property type="match status" value="1"/>
</dbReference>
<keyword evidence="3" id="KW-0067">ATP-binding</keyword>
<evidence type="ECO:0000259" key="4">
    <source>
        <dbReference type="PROSITE" id="PS50893"/>
    </source>
</evidence>
<proteinExistence type="predicted"/>
<feature type="domain" description="ABC transporter" evidence="4">
    <location>
        <begin position="11"/>
        <end position="244"/>
    </location>
</feature>
<protein>
    <submittedName>
        <fullName evidence="5">ABC transporter</fullName>
    </submittedName>
</protein>
<comment type="caution">
    <text evidence="5">The sequence shown here is derived from an EMBL/GenBank/DDBJ whole genome shotgun (WGS) entry which is preliminary data.</text>
</comment>